<dbReference type="PANTHER" id="PTHR43669:SF15">
    <property type="entry name" value="OXIDOREDUCTASE, SHORT-CHAIN DEHYDROGENASE_REDUCTASE FAMILY (AFU_ORTHOLOGUE AFUA_1G01330)"/>
    <property type="match status" value="1"/>
</dbReference>
<dbReference type="RefSeq" id="XP_040693623.1">
    <property type="nucleotide sequence ID" value="XM_040837332.1"/>
</dbReference>
<dbReference type="InterPro" id="IPR020904">
    <property type="entry name" value="Sc_DH/Rdtase_CS"/>
</dbReference>
<dbReference type="AlphaFoldDB" id="A0A1L9RYN5"/>
<dbReference type="Gene3D" id="3.40.50.720">
    <property type="entry name" value="NAD(P)-binding Rossmann-like Domain"/>
    <property type="match status" value="1"/>
</dbReference>
<dbReference type="InterPro" id="IPR036291">
    <property type="entry name" value="NAD(P)-bd_dom_sf"/>
</dbReference>
<dbReference type="Pfam" id="PF00106">
    <property type="entry name" value="adh_short"/>
    <property type="match status" value="1"/>
</dbReference>
<protein>
    <recommendedName>
        <fullName evidence="6">Oxidoreductase</fullName>
    </recommendedName>
</protein>
<dbReference type="STRING" id="1073089.A0A1L9RYN5"/>
<proteinExistence type="inferred from homology"/>
<dbReference type="Proteomes" id="UP000184383">
    <property type="component" value="Unassembled WGS sequence"/>
</dbReference>
<dbReference type="SUPFAM" id="SSF51735">
    <property type="entry name" value="NAD(P)-binding Rossmann-fold domains"/>
    <property type="match status" value="1"/>
</dbReference>
<dbReference type="InterPro" id="IPR002347">
    <property type="entry name" value="SDR_fam"/>
</dbReference>
<sequence length="262" mass="28933">MFPYKHVLLIGATAGIGRAMADRLVEAGVKVTAVGRRQDRLDEFVQKHGDDKARGVAFDMAEREKIPAFARDLMHSDIDCLFLNAGIQSPDDVGNPAFDLQQFHHQINVNFSSFVDLVHAFLPSFTQRQTPTGIIFTGSNLAIVPAARLSAYSASKAALNVFTLCLREQLRETNIKVVEVSPPPVQTELHDYMGDAGRSLGMPLDIFTTRAFEGIVSGRDQIIIGSCGPEAVFNEIVDQRRMIFTNMAQMMRDRSRSSCSAK</sequence>
<dbReference type="GO" id="GO:0016491">
    <property type="term" value="F:oxidoreductase activity"/>
    <property type="evidence" value="ECO:0007669"/>
    <property type="project" value="UniProtKB-KW"/>
</dbReference>
<reference evidence="5" key="1">
    <citation type="journal article" date="2017" name="Genome Biol.">
        <title>Comparative genomics reveals high biological diversity and specific adaptations in the industrially and medically important fungal genus Aspergillus.</title>
        <authorList>
            <person name="de Vries R.P."/>
            <person name="Riley R."/>
            <person name="Wiebenga A."/>
            <person name="Aguilar-Osorio G."/>
            <person name="Amillis S."/>
            <person name="Uchima C.A."/>
            <person name="Anderluh G."/>
            <person name="Asadollahi M."/>
            <person name="Askin M."/>
            <person name="Barry K."/>
            <person name="Battaglia E."/>
            <person name="Bayram O."/>
            <person name="Benocci T."/>
            <person name="Braus-Stromeyer S.A."/>
            <person name="Caldana C."/>
            <person name="Canovas D."/>
            <person name="Cerqueira G.C."/>
            <person name="Chen F."/>
            <person name="Chen W."/>
            <person name="Choi C."/>
            <person name="Clum A."/>
            <person name="Dos Santos R.A."/>
            <person name="Damasio A.R."/>
            <person name="Diallinas G."/>
            <person name="Emri T."/>
            <person name="Fekete E."/>
            <person name="Flipphi M."/>
            <person name="Freyberg S."/>
            <person name="Gallo A."/>
            <person name="Gournas C."/>
            <person name="Habgood R."/>
            <person name="Hainaut M."/>
            <person name="Harispe M.L."/>
            <person name="Henrissat B."/>
            <person name="Hilden K.S."/>
            <person name="Hope R."/>
            <person name="Hossain A."/>
            <person name="Karabika E."/>
            <person name="Karaffa L."/>
            <person name="Karanyi Z."/>
            <person name="Krasevec N."/>
            <person name="Kuo A."/>
            <person name="Kusch H."/>
            <person name="LaButti K."/>
            <person name="Lagendijk E.L."/>
            <person name="Lapidus A."/>
            <person name="Levasseur A."/>
            <person name="Lindquist E."/>
            <person name="Lipzen A."/>
            <person name="Logrieco A.F."/>
            <person name="MacCabe A."/>
            <person name="Maekelae M.R."/>
            <person name="Malavazi I."/>
            <person name="Melin P."/>
            <person name="Meyer V."/>
            <person name="Mielnichuk N."/>
            <person name="Miskei M."/>
            <person name="Molnar A.P."/>
            <person name="Mule G."/>
            <person name="Ngan C.Y."/>
            <person name="Orejas M."/>
            <person name="Orosz E."/>
            <person name="Ouedraogo J.P."/>
            <person name="Overkamp K.M."/>
            <person name="Park H.-S."/>
            <person name="Perrone G."/>
            <person name="Piumi F."/>
            <person name="Punt P.J."/>
            <person name="Ram A.F."/>
            <person name="Ramon A."/>
            <person name="Rauscher S."/>
            <person name="Record E."/>
            <person name="Riano-Pachon D.M."/>
            <person name="Robert V."/>
            <person name="Roehrig J."/>
            <person name="Ruller R."/>
            <person name="Salamov A."/>
            <person name="Salih N.S."/>
            <person name="Samson R.A."/>
            <person name="Sandor E."/>
            <person name="Sanguinetti M."/>
            <person name="Schuetze T."/>
            <person name="Sepcic K."/>
            <person name="Shelest E."/>
            <person name="Sherlock G."/>
            <person name="Sophianopoulou V."/>
            <person name="Squina F.M."/>
            <person name="Sun H."/>
            <person name="Susca A."/>
            <person name="Todd R.B."/>
            <person name="Tsang A."/>
            <person name="Unkles S.E."/>
            <person name="van de Wiele N."/>
            <person name="van Rossen-Uffink D."/>
            <person name="Oliveira J.V."/>
            <person name="Vesth T.C."/>
            <person name="Visser J."/>
            <person name="Yu J.-H."/>
            <person name="Zhou M."/>
            <person name="Andersen M.R."/>
            <person name="Archer D.B."/>
            <person name="Baker S.E."/>
            <person name="Benoit I."/>
            <person name="Brakhage A.A."/>
            <person name="Braus G.H."/>
            <person name="Fischer R."/>
            <person name="Frisvad J.C."/>
            <person name="Goldman G.H."/>
            <person name="Houbraken J."/>
            <person name="Oakley B."/>
            <person name="Pocsi I."/>
            <person name="Scazzocchio C."/>
            <person name="Seiboth B."/>
            <person name="vanKuyk P.A."/>
            <person name="Wortman J."/>
            <person name="Dyer P.S."/>
            <person name="Grigoriev I.V."/>
        </authorList>
    </citation>
    <scope>NUCLEOTIDE SEQUENCE [LARGE SCALE GENOMIC DNA]</scope>
    <source>
        <strain evidence="5">DTO 134E9</strain>
    </source>
</reference>
<name>A0A1L9RYN5_ASPWE</name>
<accession>A0A1L9RYN5</accession>
<evidence type="ECO:0008006" key="6">
    <source>
        <dbReference type="Google" id="ProtNLM"/>
    </source>
</evidence>
<evidence type="ECO:0000313" key="5">
    <source>
        <dbReference type="Proteomes" id="UP000184383"/>
    </source>
</evidence>
<keyword evidence="5" id="KW-1185">Reference proteome</keyword>
<evidence type="ECO:0000313" key="4">
    <source>
        <dbReference type="EMBL" id="OJJ39947.1"/>
    </source>
</evidence>
<evidence type="ECO:0000256" key="1">
    <source>
        <dbReference type="ARBA" id="ARBA00006484"/>
    </source>
</evidence>
<dbReference type="PROSITE" id="PS00061">
    <property type="entry name" value="ADH_SHORT"/>
    <property type="match status" value="1"/>
</dbReference>
<keyword evidence="2" id="KW-0521">NADP</keyword>
<gene>
    <name evidence="4" type="ORF">ASPWEDRAFT_49792</name>
</gene>
<dbReference type="OrthoDB" id="37659at2759"/>
<comment type="similarity">
    <text evidence="1">Belongs to the short-chain dehydrogenases/reductases (SDR) family.</text>
</comment>
<organism evidence="4 5">
    <name type="scientific">Aspergillus wentii DTO 134E9</name>
    <dbReference type="NCBI Taxonomy" id="1073089"/>
    <lineage>
        <taxon>Eukaryota</taxon>
        <taxon>Fungi</taxon>
        <taxon>Dikarya</taxon>
        <taxon>Ascomycota</taxon>
        <taxon>Pezizomycotina</taxon>
        <taxon>Eurotiomycetes</taxon>
        <taxon>Eurotiomycetidae</taxon>
        <taxon>Eurotiales</taxon>
        <taxon>Aspergillaceae</taxon>
        <taxon>Aspergillus</taxon>
        <taxon>Aspergillus subgen. Cremei</taxon>
    </lineage>
</organism>
<evidence type="ECO:0000256" key="2">
    <source>
        <dbReference type="ARBA" id="ARBA00022857"/>
    </source>
</evidence>
<dbReference type="VEuPathDB" id="FungiDB:ASPWEDRAFT_49792"/>
<dbReference type="GeneID" id="63753180"/>
<evidence type="ECO:0000256" key="3">
    <source>
        <dbReference type="ARBA" id="ARBA00023002"/>
    </source>
</evidence>
<dbReference type="PANTHER" id="PTHR43669">
    <property type="entry name" value="5-KETO-D-GLUCONATE 5-REDUCTASE"/>
    <property type="match status" value="1"/>
</dbReference>
<dbReference type="GO" id="GO:0044550">
    <property type="term" value="P:secondary metabolite biosynthetic process"/>
    <property type="evidence" value="ECO:0007669"/>
    <property type="project" value="UniProtKB-ARBA"/>
</dbReference>
<keyword evidence="3" id="KW-0560">Oxidoreductase</keyword>
<dbReference type="PRINTS" id="PR00081">
    <property type="entry name" value="GDHRDH"/>
</dbReference>
<dbReference type="EMBL" id="KV878210">
    <property type="protein sequence ID" value="OJJ39947.1"/>
    <property type="molecule type" value="Genomic_DNA"/>
</dbReference>